<protein>
    <submittedName>
        <fullName evidence="1">Uncharacterized protein</fullName>
    </submittedName>
</protein>
<name>B0KSW2_PSEPG</name>
<evidence type="ECO:0000313" key="2">
    <source>
        <dbReference type="Proteomes" id="UP000002157"/>
    </source>
</evidence>
<proteinExistence type="predicted"/>
<dbReference type="AlphaFoldDB" id="B0KSW2"/>
<dbReference type="KEGG" id="ppg:PputGB1_4158"/>
<dbReference type="Proteomes" id="UP000002157">
    <property type="component" value="Chromosome"/>
</dbReference>
<accession>B0KSW2</accession>
<evidence type="ECO:0000313" key="1">
    <source>
        <dbReference type="EMBL" id="ABZ00049.1"/>
    </source>
</evidence>
<reference evidence="1 2" key="1">
    <citation type="submission" date="2008-01" db="EMBL/GenBank/DDBJ databases">
        <title>Complete sequence of Pseudomonas putida GB-1.</title>
        <authorList>
            <consortium name="US DOE Joint Genome Institute"/>
            <person name="Copeland A."/>
            <person name="Lucas S."/>
            <person name="Lapidus A."/>
            <person name="Barry K."/>
            <person name="Glavina del Rio T."/>
            <person name="Dalin E."/>
            <person name="Tice H."/>
            <person name="Pitluck S."/>
            <person name="Bruce D."/>
            <person name="Goodwin L."/>
            <person name="Chertkov O."/>
            <person name="Brettin T."/>
            <person name="Detter J.C."/>
            <person name="Han C."/>
            <person name="Kuske C.R."/>
            <person name="Schmutz J."/>
            <person name="Larimer F."/>
            <person name="Land M."/>
            <person name="Hauser L."/>
            <person name="Kyrpides N."/>
            <person name="Kim E."/>
            <person name="McCarthy J.K."/>
            <person name="Richardson P."/>
        </authorList>
    </citation>
    <scope>NUCLEOTIDE SEQUENCE [LARGE SCALE GENOMIC DNA]</scope>
    <source>
        <strain evidence="1 2">GB-1</strain>
    </source>
</reference>
<dbReference type="EMBL" id="CP000926">
    <property type="protein sequence ID" value="ABZ00049.1"/>
    <property type="molecule type" value="Genomic_DNA"/>
</dbReference>
<organism evidence="1 2">
    <name type="scientific">Pseudomonas putida (strain GB-1)</name>
    <dbReference type="NCBI Taxonomy" id="76869"/>
    <lineage>
        <taxon>Bacteria</taxon>
        <taxon>Pseudomonadati</taxon>
        <taxon>Pseudomonadota</taxon>
        <taxon>Gammaproteobacteria</taxon>
        <taxon>Pseudomonadales</taxon>
        <taxon>Pseudomonadaceae</taxon>
        <taxon>Pseudomonas</taxon>
    </lineage>
</organism>
<gene>
    <name evidence="1" type="ordered locus">PputGB1_4158</name>
</gene>
<sequence length="108" mass="11839">MCSGMEAATAAWESLGMLAAWLVEVEPFPSAVLADHYPHAHLHQRAYDGPAKAEAVADDDVQLPWLRCWCRRKRIHVETLGTVGFRPIATLGARPLTAMSGHSLTTVF</sequence>
<dbReference type="HOGENOM" id="CLU_2234182_0_0_6"/>